<dbReference type="GO" id="GO:0015297">
    <property type="term" value="F:antiporter activity"/>
    <property type="evidence" value="ECO:0007669"/>
    <property type="project" value="InterPro"/>
</dbReference>
<keyword evidence="15" id="KW-1185">Reference proteome</keyword>
<dbReference type="InterPro" id="IPR038770">
    <property type="entry name" value="Na+/solute_symporter_sf"/>
</dbReference>
<feature type="domain" description="Cation/H(+) antiporter C-terminal" evidence="13">
    <location>
        <begin position="575"/>
        <end position="718"/>
    </location>
</feature>
<keyword evidence="6 10" id="KW-1133">Transmembrane helix</keyword>
<organism evidence="14 15">
    <name type="scientific">Liquidambar formosana</name>
    <name type="common">Formosan gum</name>
    <dbReference type="NCBI Taxonomy" id="63359"/>
    <lineage>
        <taxon>Eukaryota</taxon>
        <taxon>Viridiplantae</taxon>
        <taxon>Streptophyta</taxon>
        <taxon>Embryophyta</taxon>
        <taxon>Tracheophyta</taxon>
        <taxon>Spermatophyta</taxon>
        <taxon>Magnoliopsida</taxon>
        <taxon>eudicotyledons</taxon>
        <taxon>Gunneridae</taxon>
        <taxon>Pentapetalae</taxon>
        <taxon>Saxifragales</taxon>
        <taxon>Altingiaceae</taxon>
        <taxon>Liquidambar</taxon>
    </lineage>
</organism>
<dbReference type="InterPro" id="IPR057290">
    <property type="entry name" value="CHX17_C"/>
</dbReference>
<feature type="domain" description="Cation/H+ exchanger transmembrane" evidence="11">
    <location>
        <begin position="18"/>
        <end position="377"/>
    </location>
</feature>
<feature type="transmembrane region" description="Helical" evidence="10">
    <location>
        <begin position="47"/>
        <end position="65"/>
    </location>
</feature>
<evidence type="ECO:0000256" key="1">
    <source>
        <dbReference type="ARBA" id="ARBA00004141"/>
    </source>
</evidence>
<evidence type="ECO:0000256" key="6">
    <source>
        <dbReference type="ARBA" id="ARBA00022989"/>
    </source>
</evidence>
<dbReference type="GO" id="GO:0006885">
    <property type="term" value="P:regulation of pH"/>
    <property type="evidence" value="ECO:0007669"/>
    <property type="project" value="TreeGrafter"/>
</dbReference>
<comment type="subcellular location">
    <subcellularLocation>
        <location evidence="1">Membrane</location>
        <topology evidence="1">Multi-pass membrane protein</topology>
    </subcellularLocation>
</comment>
<feature type="transmembrane region" description="Helical" evidence="10">
    <location>
        <begin position="327"/>
        <end position="346"/>
    </location>
</feature>
<comment type="similarity">
    <text evidence="9">Belongs to the monovalent cation:proton antiporter 2 (CPA2) transporter (TC 2.A.37) family. CHX (TC 2.A.37.4) subfamily.</text>
</comment>
<dbReference type="Proteomes" id="UP001415857">
    <property type="component" value="Unassembled WGS sequence"/>
</dbReference>
<evidence type="ECO:0000256" key="8">
    <source>
        <dbReference type="ARBA" id="ARBA00023136"/>
    </source>
</evidence>
<dbReference type="GO" id="GO:0006813">
    <property type="term" value="P:potassium ion transport"/>
    <property type="evidence" value="ECO:0007669"/>
    <property type="project" value="UniProtKB-KW"/>
</dbReference>
<feature type="transmembrane region" description="Helical" evidence="10">
    <location>
        <begin position="266"/>
        <end position="282"/>
    </location>
</feature>
<name>A0AAP0X7Q3_LIQFO</name>
<dbReference type="PANTHER" id="PTHR32468">
    <property type="entry name" value="CATION/H + ANTIPORTER"/>
    <property type="match status" value="1"/>
</dbReference>
<feature type="transmembrane region" description="Helical" evidence="10">
    <location>
        <begin position="175"/>
        <end position="200"/>
    </location>
</feature>
<feature type="transmembrane region" description="Helical" evidence="10">
    <location>
        <begin position="294"/>
        <end position="315"/>
    </location>
</feature>
<keyword evidence="4 10" id="KW-0812">Transmembrane</keyword>
<evidence type="ECO:0000256" key="9">
    <source>
        <dbReference type="ARBA" id="ARBA00038341"/>
    </source>
</evidence>
<dbReference type="GO" id="GO:0012505">
    <property type="term" value="C:endomembrane system"/>
    <property type="evidence" value="ECO:0007669"/>
    <property type="project" value="TreeGrafter"/>
</dbReference>
<feature type="domain" description="Cation/H(+) antiporter central" evidence="12">
    <location>
        <begin position="436"/>
        <end position="563"/>
    </location>
</feature>
<evidence type="ECO:0000256" key="3">
    <source>
        <dbReference type="ARBA" id="ARBA00022538"/>
    </source>
</evidence>
<dbReference type="InterPro" id="IPR050794">
    <property type="entry name" value="CPA2_transporter"/>
</dbReference>
<gene>
    <name evidence="14" type="ORF">L1049_007694</name>
</gene>
<dbReference type="PANTHER" id="PTHR32468:SF66">
    <property type="entry name" value="CATION_H+ EXCHANGER DOMAIN-CONTAINING PROTEIN"/>
    <property type="match status" value="1"/>
</dbReference>
<protein>
    <recommendedName>
        <fullName evidence="16">Cation/H+ exchanger domain-containing protein</fullName>
    </recommendedName>
</protein>
<dbReference type="InterPro" id="IPR006153">
    <property type="entry name" value="Cation/H_exchanger_TM"/>
</dbReference>
<dbReference type="EMBL" id="JBBPBK010000002">
    <property type="protein sequence ID" value="KAK9289538.1"/>
    <property type="molecule type" value="Genomic_DNA"/>
</dbReference>
<keyword evidence="7" id="KW-0406">Ion transport</keyword>
<evidence type="ECO:0000256" key="7">
    <source>
        <dbReference type="ARBA" id="ARBA00023065"/>
    </source>
</evidence>
<evidence type="ECO:0000256" key="5">
    <source>
        <dbReference type="ARBA" id="ARBA00022958"/>
    </source>
</evidence>
<evidence type="ECO:0008006" key="16">
    <source>
        <dbReference type="Google" id="ProtNLM"/>
    </source>
</evidence>
<evidence type="ECO:0000256" key="4">
    <source>
        <dbReference type="ARBA" id="ARBA00022692"/>
    </source>
</evidence>
<evidence type="ECO:0000256" key="10">
    <source>
        <dbReference type="SAM" id="Phobius"/>
    </source>
</evidence>
<proteinExistence type="inferred from homology"/>
<dbReference type="Gene3D" id="1.20.1530.20">
    <property type="match status" value="1"/>
</dbReference>
<keyword evidence="3" id="KW-0633">Potassium transport</keyword>
<dbReference type="AlphaFoldDB" id="A0AAP0X7Q3"/>
<sequence>MPAKRQIKSTIITKDLGGIVVGPSVFGFNKSFKRMFPFKSHFITDSLSSFGLMLFIFLVGVKMDLTMVKRARKKEWVIGLLSFVTPMILTVSVSLLLKLLVEMHQELENNLTFVGMLQSLSTFHGVACFLGDLNLLSSELGRLAISSSMISGLLSYTMVLATFAIKQTLNNGDGIGTYMCLVISAFSQIIFIVYAIIPLLDWIIRQTPEGEPIKEFHHCLVLLVVLTCALISELFGQHLFFGPMILGLAIPDGSPLALTLINKLDYFVSWVMLPLFFLVSGGKTNLHLVNLKTFVLIEFMSFVALLSKFIGTLFPALYYGDMILEDAITLALIMGSIGVVDVQFYIRASSFGYISDRSYSVLCVSALITTAILSPLVTARYDPSMRYLVHKRRTIQHTSLTDELRLLVCVYNQEHVPNIINILEISNPTRESPIGVYLLHLIELMGRVSPSLIAHQPKKKFSSHPTPSETIINAFRIYERNNQSIVTLQPYTSIAPYATMHDDICTLVVDKRASLVIIPFHRQWSNYGGMTETTTFRNVNLNVLEKAPCSVGILIDRGHSGGSRSIIGRWSLYRVGVFFIGGADDREAMAYAMRMAGHPNVTVTVVRLVVFVEKSRDDAMETKLDNEMISEFRVYNVGSERILFQEENVADSVGIVGIIRSMENSFDLVLVGRRHPMDSPLLLGLTDWTEFPELGFIGDMLASKDFTGKASALVVQQHECATEDVAESPRQDEIALKDQDSLANVEGSQQFHRKFKGSSDASV</sequence>
<feature type="transmembrane region" description="Helical" evidence="10">
    <location>
        <begin position="143"/>
        <end position="163"/>
    </location>
</feature>
<keyword evidence="8 10" id="KW-0472">Membrane</keyword>
<feature type="transmembrane region" description="Helical" evidence="10">
    <location>
        <begin position="77"/>
        <end position="101"/>
    </location>
</feature>
<keyword evidence="2" id="KW-0813">Transport</keyword>
<dbReference type="Pfam" id="PF23259">
    <property type="entry name" value="CHX17_C"/>
    <property type="match status" value="1"/>
</dbReference>
<dbReference type="Gene3D" id="3.40.50.12370">
    <property type="match status" value="1"/>
</dbReference>
<evidence type="ECO:0000259" key="11">
    <source>
        <dbReference type="Pfam" id="PF00999"/>
    </source>
</evidence>
<feature type="transmembrane region" description="Helical" evidence="10">
    <location>
        <begin position="113"/>
        <end position="131"/>
    </location>
</feature>
<feature type="transmembrane region" description="Helical" evidence="10">
    <location>
        <begin position="358"/>
        <end position="377"/>
    </location>
</feature>
<dbReference type="Pfam" id="PF00999">
    <property type="entry name" value="Na_H_Exchanger"/>
    <property type="match status" value="1"/>
</dbReference>
<evidence type="ECO:0000256" key="2">
    <source>
        <dbReference type="ARBA" id="ARBA00022448"/>
    </source>
</evidence>
<keyword evidence="5" id="KW-0630">Potassium</keyword>
<evidence type="ECO:0000313" key="15">
    <source>
        <dbReference type="Proteomes" id="UP001415857"/>
    </source>
</evidence>
<evidence type="ECO:0000259" key="12">
    <source>
        <dbReference type="Pfam" id="PF23256"/>
    </source>
</evidence>
<dbReference type="GO" id="GO:1902600">
    <property type="term" value="P:proton transmembrane transport"/>
    <property type="evidence" value="ECO:0007669"/>
    <property type="project" value="InterPro"/>
</dbReference>
<dbReference type="Pfam" id="PF23256">
    <property type="entry name" value="CHX17_2nd"/>
    <property type="match status" value="1"/>
</dbReference>
<dbReference type="GO" id="GO:0016020">
    <property type="term" value="C:membrane"/>
    <property type="evidence" value="ECO:0007669"/>
    <property type="project" value="UniProtKB-SubCell"/>
</dbReference>
<accession>A0AAP0X7Q3</accession>
<evidence type="ECO:0000313" key="14">
    <source>
        <dbReference type="EMBL" id="KAK9289538.1"/>
    </source>
</evidence>
<reference evidence="14 15" key="1">
    <citation type="journal article" date="2024" name="Plant J.">
        <title>Genome sequences and population genomics reveal climatic adaptation and genomic divergence between two closely related sweetgum species.</title>
        <authorList>
            <person name="Xu W.Q."/>
            <person name="Ren C.Q."/>
            <person name="Zhang X.Y."/>
            <person name="Comes H.P."/>
            <person name="Liu X.H."/>
            <person name="Li Y.G."/>
            <person name="Kettle C.J."/>
            <person name="Jalonen R."/>
            <person name="Gaisberger H."/>
            <person name="Ma Y.Z."/>
            <person name="Qiu Y.X."/>
        </authorList>
    </citation>
    <scope>NUCLEOTIDE SEQUENCE [LARGE SCALE GENOMIC DNA]</scope>
    <source>
        <strain evidence="14">Hangzhou</strain>
    </source>
</reference>
<dbReference type="InterPro" id="IPR057291">
    <property type="entry name" value="CHX17_2nd"/>
</dbReference>
<feature type="transmembrane region" description="Helical" evidence="10">
    <location>
        <begin position="220"/>
        <end position="246"/>
    </location>
</feature>
<evidence type="ECO:0000259" key="13">
    <source>
        <dbReference type="Pfam" id="PF23259"/>
    </source>
</evidence>
<comment type="caution">
    <text evidence="14">The sequence shown here is derived from an EMBL/GenBank/DDBJ whole genome shotgun (WGS) entry which is preliminary data.</text>
</comment>